<accession>A0A7W3H969</accession>
<gene>
    <name evidence="1" type="ORF">HV077_12105</name>
</gene>
<proteinExistence type="predicted"/>
<reference evidence="1 2" key="1">
    <citation type="submission" date="2020-06" db="EMBL/GenBank/DDBJ databases">
        <title>REHAB project genomes.</title>
        <authorList>
            <person name="Shaw L.P."/>
        </authorList>
    </citation>
    <scope>NUCLEOTIDE SEQUENCE [LARGE SCALE GENOMIC DNA]</scope>
    <source>
        <strain evidence="1 2">RHBSTW-00116</strain>
    </source>
</reference>
<protein>
    <submittedName>
        <fullName evidence="1">Uncharacterized protein</fullName>
    </submittedName>
</protein>
<sequence length="130" mass="14452">MGATWHATRGITPYSFKVPVLLPLWLYPLLKAYHFVVGFYDHFHIAIAIADVNQIGGLDVQSWRGFLCPYQRSRKSEWGNSTKGENPPLAAIIQTVNSTPLTAGLTDVFSLNILTSLSLYCLPGAKIRFV</sequence>
<dbReference type="Proteomes" id="UP000591803">
    <property type="component" value="Unassembled WGS sequence"/>
</dbReference>
<organism evidence="1 2">
    <name type="scientific">Citrobacter freundii</name>
    <dbReference type="NCBI Taxonomy" id="546"/>
    <lineage>
        <taxon>Bacteria</taxon>
        <taxon>Pseudomonadati</taxon>
        <taxon>Pseudomonadota</taxon>
        <taxon>Gammaproteobacteria</taxon>
        <taxon>Enterobacterales</taxon>
        <taxon>Enterobacteriaceae</taxon>
        <taxon>Citrobacter</taxon>
        <taxon>Citrobacter freundii complex</taxon>
    </lineage>
</organism>
<evidence type="ECO:0000313" key="2">
    <source>
        <dbReference type="Proteomes" id="UP000591803"/>
    </source>
</evidence>
<dbReference type="AlphaFoldDB" id="A0A7W3H969"/>
<name>A0A7W3H969_CITFR</name>
<dbReference type="EMBL" id="JABXRI010000001">
    <property type="protein sequence ID" value="MBA8063123.1"/>
    <property type="molecule type" value="Genomic_DNA"/>
</dbReference>
<comment type="caution">
    <text evidence="1">The sequence shown here is derived from an EMBL/GenBank/DDBJ whole genome shotgun (WGS) entry which is preliminary data.</text>
</comment>
<evidence type="ECO:0000313" key="1">
    <source>
        <dbReference type="EMBL" id="MBA8063123.1"/>
    </source>
</evidence>